<accession>A0A2S9YBU5</accession>
<dbReference type="SUPFAM" id="SSF48452">
    <property type="entry name" value="TPR-like"/>
    <property type="match status" value="1"/>
</dbReference>
<evidence type="ECO:0000313" key="4">
    <source>
        <dbReference type="EMBL" id="PRQ02532.1"/>
    </source>
</evidence>
<dbReference type="EMBL" id="PVNK01000114">
    <property type="protein sequence ID" value="PRQ02532.1"/>
    <property type="molecule type" value="Genomic_DNA"/>
</dbReference>
<gene>
    <name evidence="4" type="ORF">ENSA5_21770</name>
</gene>
<name>A0A2S9YBU5_9BACT</name>
<dbReference type="Gene3D" id="1.25.40.10">
    <property type="entry name" value="Tetratricopeptide repeat domain"/>
    <property type="match status" value="1"/>
</dbReference>
<evidence type="ECO:0000256" key="2">
    <source>
        <dbReference type="ARBA" id="ARBA00022963"/>
    </source>
</evidence>
<keyword evidence="5" id="KW-1185">Reference proteome</keyword>
<dbReference type="GO" id="GO:0016042">
    <property type="term" value="P:lipid catabolic process"/>
    <property type="evidence" value="ECO:0007669"/>
    <property type="project" value="UniProtKB-KW"/>
</dbReference>
<dbReference type="Gene3D" id="3.40.50.1820">
    <property type="entry name" value="alpha/beta hydrolase"/>
    <property type="match status" value="2"/>
</dbReference>
<evidence type="ECO:0000256" key="3">
    <source>
        <dbReference type="ARBA" id="ARBA00023098"/>
    </source>
</evidence>
<dbReference type="SUPFAM" id="SSF53474">
    <property type="entry name" value="alpha/beta-Hydrolases"/>
    <property type="match status" value="1"/>
</dbReference>
<comment type="caution">
    <text evidence="4">The sequence shown here is derived from an EMBL/GenBank/DDBJ whole genome shotgun (WGS) entry which is preliminary data.</text>
</comment>
<sequence>MPPTKPATPAPVWLPELEPGPHAVGYRQQWFEDPTRSLFDPSTGASTKRPLLLSVWYPSDAAAPDGQGGQGMGVDDYLRVEAPGAGAWRERLARHVRKVRDHEVFDGEPTDALAELATMARRDASWAAGRFALVLAHPGLGGSFSDNFVLWEYLASHGFVVVSGAFLDASGMSSAINWDPATSIADLDRMFEAAAAWPGVDADRSVVIGHSYGGQAALAYALAGRDVLGVVSLDSTIEYANPDEPWYEEPEPARYLGARERLRVPTLVFHSGGQSTYVEGLTRSDRSVVVLPELQHNDFIAHGGVLRAVYTEHADPKVRAGYVEVADTVRRFIARTTSASQAPEPVEPTPDNWTRLPAEPGPPELAEVLGWIRELGPGAAWERCASHEGCAAESQLNAAGYVLLRAGRPALAEQVFATVVERVPESWNAWDSWAEVAAERGERAAATERYGKALELVVELERSRPRSDNAVHRARIERLLNELEAPSG</sequence>
<keyword evidence="1 4" id="KW-0378">Hydrolase</keyword>
<evidence type="ECO:0000256" key="1">
    <source>
        <dbReference type="ARBA" id="ARBA00022801"/>
    </source>
</evidence>
<dbReference type="InterPro" id="IPR029058">
    <property type="entry name" value="AB_hydrolase_fold"/>
</dbReference>
<dbReference type="GO" id="GO:0003847">
    <property type="term" value="F:1-alkyl-2-acetylglycerophosphocholine esterase activity"/>
    <property type="evidence" value="ECO:0007669"/>
    <property type="project" value="TreeGrafter"/>
</dbReference>
<dbReference type="PANTHER" id="PTHR10272">
    <property type="entry name" value="PLATELET-ACTIVATING FACTOR ACETYLHYDROLASE"/>
    <property type="match status" value="1"/>
</dbReference>
<dbReference type="AlphaFoldDB" id="A0A2S9YBU5"/>
<organism evidence="4 5">
    <name type="scientific">Enhygromyxa salina</name>
    <dbReference type="NCBI Taxonomy" id="215803"/>
    <lineage>
        <taxon>Bacteria</taxon>
        <taxon>Pseudomonadati</taxon>
        <taxon>Myxococcota</taxon>
        <taxon>Polyangia</taxon>
        <taxon>Nannocystales</taxon>
        <taxon>Nannocystaceae</taxon>
        <taxon>Enhygromyxa</taxon>
    </lineage>
</organism>
<keyword evidence="3" id="KW-0443">Lipid metabolism</keyword>
<keyword evidence="2" id="KW-0442">Lipid degradation</keyword>
<dbReference type="InterPro" id="IPR011990">
    <property type="entry name" value="TPR-like_helical_dom_sf"/>
</dbReference>
<evidence type="ECO:0000313" key="5">
    <source>
        <dbReference type="Proteomes" id="UP000237968"/>
    </source>
</evidence>
<dbReference type="Proteomes" id="UP000237968">
    <property type="component" value="Unassembled WGS sequence"/>
</dbReference>
<dbReference type="PANTHER" id="PTHR10272:SF0">
    <property type="entry name" value="PLATELET-ACTIVATING FACTOR ACETYLHYDROLASE"/>
    <property type="match status" value="1"/>
</dbReference>
<proteinExistence type="predicted"/>
<protein>
    <submittedName>
        <fullName evidence="4">Alpha/beta hydrolase family protein</fullName>
    </submittedName>
</protein>
<reference evidence="4 5" key="1">
    <citation type="submission" date="2018-03" db="EMBL/GenBank/DDBJ databases">
        <title>Draft Genome Sequences of the Obligatory Marine Myxobacteria Enhygromyxa salina SWB005.</title>
        <authorList>
            <person name="Poehlein A."/>
            <person name="Moghaddam J.A."/>
            <person name="Harms H."/>
            <person name="Alanjari M."/>
            <person name="Koenig G.M."/>
            <person name="Daniel R."/>
            <person name="Schaeberle T.F."/>
        </authorList>
    </citation>
    <scope>NUCLEOTIDE SEQUENCE [LARGE SCALE GENOMIC DNA]</scope>
    <source>
        <strain evidence="4 5">SWB005</strain>
    </source>
</reference>